<dbReference type="SMART" id="SM00409">
    <property type="entry name" value="IG"/>
    <property type="match status" value="2"/>
</dbReference>
<dbReference type="FunFam" id="2.60.40.10:FF:000304">
    <property type="entry name" value="Nectin cell adhesion molecule 1"/>
    <property type="match status" value="1"/>
</dbReference>
<evidence type="ECO:0000256" key="2">
    <source>
        <dbReference type="ARBA" id="ARBA00004536"/>
    </source>
</evidence>
<keyword evidence="9" id="KW-0965">Cell junction</keyword>
<dbReference type="InterPro" id="IPR007110">
    <property type="entry name" value="Ig-like_dom"/>
</dbReference>
<evidence type="ECO:0000256" key="10">
    <source>
        <dbReference type="ARBA" id="ARBA00022989"/>
    </source>
</evidence>
<dbReference type="GO" id="GO:0009897">
    <property type="term" value="C:external side of plasma membrane"/>
    <property type="evidence" value="ECO:0007669"/>
    <property type="project" value="TreeGrafter"/>
</dbReference>
<dbReference type="PROSITE" id="PS50835">
    <property type="entry name" value="IG_LIKE"/>
    <property type="match status" value="2"/>
</dbReference>
<dbReference type="InterPro" id="IPR013783">
    <property type="entry name" value="Ig-like_fold"/>
</dbReference>
<keyword evidence="5 14" id="KW-0812">Transmembrane</keyword>
<name>A0A8C2T7X9_COTJA</name>
<gene>
    <name evidence="16" type="primary">CD226</name>
</gene>
<evidence type="ECO:0000256" key="12">
    <source>
        <dbReference type="ARBA" id="ARBA00023157"/>
    </source>
</evidence>
<evidence type="ECO:0000256" key="14">
    <source>
        <dbReference type="SAM" id="Phobius"/>
    </source>
</evidence>
<feature type="domain" description="Ig-like" evidence="15">
    <location>
        <begin position="109"/>
        <end position="214"/>
    </location>
</feature>
<comment type="subcellular location">
    <subcellularLocation>
        <location evidence="2">Cell junction</location>
        <location evidence="2">Adherens junction</location>
    </subcellularLocation>
    <subcellularLocation>
        <location evidence="1">Cell membrane</location>
        <topology evidence="1">Single-pass type I membrane protein</topology>
    </subcellularLocation>
</comment>
<dbReference type="GO" id="GO:0007155">
    <property type="term" value="P:cell adhesion"/>
    <property type="evidence" value="ECO:0007669"/>
    <property type="project" value="UniProtKB-KW"/>
</dbReference>
<evidence type="ECO:0000256" key="1">
    <source>
        <dbReference type="ARBA" id="ARBA00004251"/>
    </source>
</evidence>
<dbReference type="GO" id="GO:0005912">
    <property type="term" value="C:adherens junction"/>
    <property type="evidence" value="ECO:0007669"/>
    <property type="project" value="UniProtKB-SubCell"/>
</dbReference>
<evidence type="ECO:0000313" key="16">
    <source>
        <dbReference type="Ensembl" id="ENSCJPP00005008299.1"/>
    </source>
</evidence>
<keyword evidence="13" id="KW-0325">Glycoprotein</keyword>
<organism evidence="16 17">
    <name type="scientific">Coturnix japonica</name>
    <name type="common">Japanese quail</name>
    <name type="synonym">Coturnix coturnix japonica</name>
    <dbReference type="NCBI Taxonomy" id="93934"/>
    <lineage>
        <taxon>Eukaryota</taxon>
        <taxon>Metazoa</taxon>
        <taxon>Chordata</taxon>
        <taxon>Craniata</taxon>
        <taxon>Vertebrata</taxon>
        <taxon>Euteleostomi</taxon>
        <taxon>Archelosauria</taxon>
        <taxon>Archosauria</taxon>
        <taxon>Dinosauria</taxon>
        <taxon>Saurischia</taxon>
        <taxon>Theropoda</taxon>
        <taxon>Coelurosauria</taxon>
        <taxon>Aves</taxon>
        <taxon>Neognathae</taxon>
        <taxon>Galloanserae</taxon>
        <taxon>Galliformes</taxon>
        <taxon>Phasianidae</taxon>
        <taxon>Perdicinae</taxon>
        <taxon>Coturnix</taxon>
    </lineage>
</organism>
<keyword evidence="4" id="KW-1003">Cell membrane</keyword>
<evidence type="ECO:0000256" key="11">
    <source>
        <dbReference type="ARBA" id="ARBA00023136"/>
    </source>
</evidence>
<evidence type="ECO:0000256" key="5">
    <source>
        <dbReference type="ARBA" id="ARBA00022692"/>
    </source>
</evidence>
<evidence type="ECO:0000313" key="17">
    <source>
        <dbReference type="Proteomes" id="UP000694412"/>
    </source>
</evidence>
<reference evidence="16" key="2">
    <citation type="submission" date="2025-08" db="UniProtKB">
        <authorList>
            <consortium name="Ensembl"/>
        </authorList>
    </citation>
    <scope>IDENTIFICATION</scope>
</reference>
<feature type="domain" description="Ig-like" evidence="15">
    <location>
        <begin position="1"/>
        <end position="100"/>
    </location>
</feature>
<evidence type="ECO:0000256" key="4">
    <source>
        <dbReference type="ARBA" id="ARBA00022475"/>
    </source>
</evidence>
<reference evidence="16" key="1">
    <citation type="submission" date="2015-11" db="EMBL/GenBank/DDBJ databases">
        <authorList>
            <consortium name="International Coturnix japonica Genome Analysis Consortium"/>
            <person name="Warren W."/>
            <person name="Burt D.W."/>
            <person name="Antin P.B."/>
            <person name="Lanford R."/>
            <person name="Gros J."/>
            <person name="Wilson R.K."/>
        </authorList>
    </citation>
    <scope>NUCLEOTIDE SEQUENCE [LARGE SCALE GENOMIC DNA]</scope>
</reference>
<dbReference type="AlphaFoldDB" id="A0A8C2T7X9"/>
<keyword evidence="7" id="KW-0677">Repeat</keyword>
<sequence>MEGRFVDSTIKHSEKMKLECTYPKKAVIIQTSWMKQHGSHKENVAVLHPTYGVHIEDKYRGRIYFENTSREDQSLSFNKSTLEDVGLYFCSIVTYPDGVTEKVIEVIHPDAFEMSERQNNPVFAKPGGSVTFTCHYDIEGSVQQVKWERIKAGGTDTIVLCTSVGGRSFGSDFRNRAQVDCFGRASSTIVIQNVTASDFATYRCVATGRNKTFEMCFTVVATWDHKWFIIYIAGGTSAAVLLLVFLLIFCITTAYRKKKKRKRITEALFNALYPTQEEPGNNYAEHNYHSSWDTERGKEESSLWPTQEIYVNCINLRNDN</sequence>
<keyword evidence="17" id="KW-1185">Reference proteome</keyword>
<evidence type="ECO:0000256" key="13">
    <source>
        <dbReference type="ARBA" id="ARBA00023180"/>
    </source>
</evidence>
<proteinExistence type="inferred from homology"/>
<accession>A0A8C2T7X9</accession>
<dbReference type="Ensembl" id="ENSCJPT00005012637.1">
    <property type="protein sequence ID" value="ENSCJPP00005008299.1"/>
    <property type="gene ID" value="ENSCJPG00005007459.1"/>
</dbReference>
<dbReference type="SUPFAM" id="SSF48726">
    <property type="entry name" value="Immunoglobulin"/>
    <property type="match status" value="2"/>
</dbReference>
<dbReference type="Proteomes" id="UP000694412">
    <property type="component" value="Chromosome 2"/>
</dbReference>
<keyword evidence="8" id="KW-0130">Cell adhesion</keyword>
<protein>
    <submittedName>
        <fullName evidence="16">CD226 molecule</fullName>
    </submittedName>
</protein>
<dbReference type="PANTHER" id="PTHR47011:SF1">
    <property type="entry name" value="CD226 ANTIGEN"/>
    <property type="match status" value="1"/>
</dbReference>
<reference evidence="16" key="3">
    <citation type="submission" date="2025-09" db="UniProtKB">
        <authorList>
            <consortium name="Ensembl"/>
        </authorList>
    </citation>
    <scope>IDENTIFICATION</scope>
</reference>
<evidence type="ECO:0000256" key="8">
    <source>
        <dbReference type="ARBA" id="ARBA00022889"/>
    </source>
</evidence>
<dbReference type="GO" id="GO:0002891">
    <property type="term" value="P:positive regulation of immunoglobulin mediated immune response"/>
    <property type="evidence" value="ECO:0007669"/>
    <property type="project" value="TreeGrafter"/>
</dbReference>
<dbReference type="PANTHER" id="PTHR47011">
    <property type="entry name" value="CD226 ANTIGEN"/>
    <property type="match status" value="1"/>
</dbReference>
<keyword evidence="11 14" id="KW-0472">Membrane</keyword>
<dbReference type="InterPro" id="IPR042842">
    <property type="entry name" value="CD226"/>
</dbReference>
<dbReference type="GeneTree" id="ENSGT00500000044993"/>
<dbReference type="GO" id="GO:0002729">
    <property type="term" value="P:positive regulation of natural killer cell cytokine production"/>
    <property type="evidence" value="ECO:0007669"/>
    <property type="project" value="InterPro"/>
</dbReference>
<dbReference type="InterPro" id="IPR013106">
    <property type="entry name" value="Ig_V-set"/>
</dbReference>
<evidence type="ECO:0000256" key="3">
    <source>
        <dbReference type="ARBA" id="ARBA00007810"/>
    </source>
</evidence>
<keyword evidence="10 14" id="KW-1133">Transmembrane helix</keyword>
<dbReference type="Gene3D" id="2.60.40.10">
    <property type="entry name" value="Immunoglobulins"/>
    <property type="match status" value="2"/>
</dbReference>
<evidence type="ECO:0000256" key="9">
    <source>
        <dbReference type="ARBA" id="ARBA00022949"/>
    </source>
</evidence>
<dbReference type="GO" id="GO:0050839">
    <property type="term" value="F:cell adhesion molecule binding"/>
    <property type="evidence" value="ECO:0007669"/>
    <property type="project" value="TreeGrafter"/>
</dbReference>
<dbReference type="InterPro" id="IPR003599">
    <property type="entry name" value="Ig_sub"/>
</dbReference>
<feature type="transmembrane region" description="Helical" evidence="14">
    <location>
        <begin position="228"/>
        <end position="255"/>
    </location>
</feature>
<comment type="similarity">
    <text evidence="3">Belongs to the nectin family.</text>
</comment>
<keyword evidence="6" id="KW-0732">Signal</keyword>
<evidence type="ECO:0000259" key="15">
    <source>
        <dbReference type="PROSITE" id="PS50835"/>
    </source>
</evidence>
<evidence type="ECO:0000256" key="6">
    <source>
        <dbReference type="ARBA" id="ARBA00022729"/>
    </source>
</evidence>
<dbReference type="SMART" id="SM00406">
    <property type="entry name" value="IGv"/>
    <property type="match status" value="2"/>
</dbReference>
<evidence type="ECO:0000256" key="7">
    <source>
        <dbReference type="ARBA" id="ARBA00022737"/>
    </source>
</evidence>
<dbReference type="InterPro" id="IPR036179">
    <property type="entry name" value="Ig-like_dom_sf"/>
</dbReference>
<dbReference type="Pfam" id="PF07686">
    <property type="entry name" value="V-set"/>
    <property type="match status" value="2"/>
</dbReference>
<keyword evidence="12" id="KW-1015">Disulfide bond</keyword>